<name>A0AAV9ES84_ACOCL</name>
<dbReference type="InterPro" id="IPR052222">
    <property type="entry name" value="DESIGUAL"/>
</dbReference>
<evidence type="ECO:0000256" key="5">
    <source>
        <dbReference type="ARBA" id="ARBA00023136"/>
    </source>
</evidence>
<accession>A0AAV9ES84</accession>
<evidence type="ECO:0000256" key="7">
    <source>
        <dbReference type="SAM" id="Phobius"/>
    </source>
</evidence>
<keyword evidence="3" id="KW-0732">Signal</keyword>
<keyword evidence="2 7" id="KW-0812">Transmembrane</keyword>
<gene>
    <name evidence="8" type="ORF">QJS10_CPA05g02488</name>
</gene>
<evidence type="ECO:0000256" key="2">
    <source>
        <dbReference type="ARBA" id="ARBA00022692"/>
    </source>
</evidence>
<dbReference type="Pfam" id="PF06749">
    <property type="entry name" value="DUF1218"/>
    <property type="match status" value="1"/>
</dbReference>
<comment type="subcellular location">
    <subcellularLocation>
        <location evidence="1">Endomembrane system</location>
        <topology evidence="1">Multi-pass membrane protein</topology>
    </subcellularLocation>
</comment>
<dbReference type="InterPro" id="IPR009606">
    <property type="entry name" value="DEAL/Modifying_wall_lignin1/2"/>
</dbReference>
<organism evidence="8 9">
    <name type="scientific">Acorus calamus</name>
    <name type="common">Sweet flag</name>
    <dbReference type="NCBI Taxonomy" id="4465"/>
    <lineage>
        <taxon>Eukaryota</taxon>
        <taxon>Viridiplantae</taxon>
        <taxon>Streptophyta</taxon>
        <taxon>Embryophyta</taxon>
        <taxon>Tracheophyta</taxon>
        <taxon>Spermatophyta</taxon>
        <taxon>Magnoliopsida</taxon>
        <taxon>Liliopsida</taxon>
        <taxon>Acoraceae</taxon>
        <taxon>Acorus</taxon>
    </lineage>
</organism>
<evidence type="ECO:0000256" key="3">
    <source>
        <dbReference type="ARBA" id="ARBA00022729"/>
    </source>
</evidence>
<dbReference type="Proteomes" id="UP001180020">
    <property type="component" value="Unassembled WGS sequence"/>
</dbReference>
<reference evidence="8" key="2">
    <citation type="submission" date="2023-06" db="EMBL/GenBank/DDBJ databases">
        <authorList>
            <person name="Ma L."/>
            <person name="Liu K.-W."/>
            <person name="Li Z."/>
            <person name="Hsiao Y.-Y."/>
            <person name="Qi Y."/>
            <person name="Fu T."/>
            <person name="Tang G."/>
            <person name="Zhang D."/>
            <person name="Sun W.-H."/>
            <person name="Liu D.-K."/>
            <person name="Li Y."/>
            <person name="Chen G.-Z."/>
            <person name="Liu X.-D."/>
            <person name="Liao X.-Y."/>
            <person name="Jiang Y.-T."/>
            <person name="Yu X."/>
            <person name="Hao Y."/>
            <person name="Huang J."/>
            <person name="Zhao X.-W."/>
            <person name="Ke S."/>
            <person name="Chen Y.-Y."/>
            <person name="Wu W.-L."/>
            <person name="Hsu J.-L."/>
            <person name="Lin Y.-F."/>
            <person name="Huang M.-D."/>
            <person name="Li C.-Y."/>
            <person name="Huang L."/>
            <person name="Wang Z.-W."/>
            <person name="Zhao X."/>
            <person name="Zhong W.-Y."/>
            <person name="Peng D.-H."/>
            <person name="Ahmad S."/>
            <person name="Lan S."/>
            <person name="Zhang J.-S."/>
            <person name="Tsai W.-C."/>
            <person name="Van De Peer Y."/>
            <person name="Liu Z.-J."/>
        </authorList>
    </citation>
    <scope>NUCLEOTIDE SEQUENCE</scope>
    <source>
        <strain evidence="8">CP</strain>
        <tissue evidence="8">Leaves</tissue>
    </source>
</reference>
<keyword evidence="5 7" id="KW-0472">Membrane</keyword>
<evidence type="ECO:0000256" key="6">
    <source>
        <dbReference type="ARBA" id="ARBA00029467"/>
    </source>
</evidence>
<comment type="caution">
    <text evidence="8">The sequence shown here is derived from an EMBL/GenBank/DDBJ whole genome shotgun (WGS) entry which is preliminary data.</text>
</comment>
<evidence type="ECO:0000313" key="9">
    <source>
        <dbReference type="Proteomes" id="UP001180020"/>
    </source>
</evidence>
<dbReference type="AlphaFoldDB" id="A0AAV9ES84"/>
<protein>
    <submittedName>
        <fullName evidence="8">Uncharacterized protein</fullName>
    </submittedName>
</protein>
<sequence>MALSRAAQFALAVAFFGVLSFIFGVIAENKKPAAGIPFTKDGITTCRFPKDPTVALGSLSVVSLFIFVVLGYLSVFHSYDGKSVPTGALFQSTSLAIFFGIALSVSALGVAMMMWATLTEGGHRMHNVHHVADYACPTAKTGLFGGAAFLALDASLFWLVSLMLTLNARADYLEDDDPKGEYGEVLATDYDLNGTHLPPPKV</sequence>
<dbReference type="EMBL" id="JAUJYO010000005">
    <property type="protein sequence ID" value="KAK1316167.1"/>
    <property type="molecule type" value="Genomic_DNA"/>
</dbReference>
<evidence type="ECO:0000256" key="1">
    <source>
        <dbReference type="ARBA" id="ARBA00004127"/>
    </source>
</evidence>
<keyword evidence="4 7" id="KW-1133">Transmembrane helix</keyword>
<keyword evidence="9" id="KW-1185">Reference proteome</keyword>
<proteinExistence type="inferred from homology"/>
<feature type="transmembrane region" description="Helical" evidence="7">
    <location>
        <begin position="54"/>
        <end position="75"/>
    </location>
</feature>
<feature type="transmembrane region" description="Helical" evidence="7">
    <location>
        <begin position="6"/>
        <end position="27"/>
    </location>
</feature>
<comment type="similarity">
    <text evidence="6">Belongs to the DESIGUAL family.</text>
</comment>
<feature type="transmembrane region" description="Helical" evidence="7">
    <location>
        <begin position="95"/>
        <end position="116"/>
    </location>
</feature>
<evidence type="ECO:0000256" key="4">
    <source>
        <dbReference type="ARBA" id="ARBA00022989"/>
    </source>
</evidence>
<dbReference type="PANTHER" id="PTHR31769">
    <property type="entry name" value="OS07G0462200 PROTEIN-RELATED"/>
    <property type="match status" value="1"/>
</dbReference>
<reference evidence="8" key="1">
    <citation type="journal article" date="2023" name="Nat. Commun.">
        <title>Diploid and tetraploid genomes of Acorus and the evolution of monocots.</title>
        <authorList>
            <person name="Ma L."/>
            <person name="Liu K.W."/>
            <person name="Li Z."/>
            <person name="Hsiao Y.Y."/>
            <person name="Qi Y."/>
            <person name="Fu T."/>
            <person name="Tang G.D."/>
            <person name="Zhang D."/>
            <person name="Sun W.H."/>
            <person name="Liu D.K."/>
            <person name="Li Y."/>
            <person name="Chen G.Z."/>
            <person name="Liu X.D."/>
            <person name="Liao X.Y."/>
            <person name="Jiang Y.T."/>
            <person name="Yu X."/>
            <person name="Hao Y."/>
            <person name="Huang J."/>
            <person name="Zhao X.W."/>
            <person name="Ke S."/>
            <person name="Chen Y.Y."/>
            <person name="Wu W.L."/>
            <person name="Hsu J.L."/>
            <person name="Lin Y.F."/>
            <person name="Huang M.D."/>
            <person name="Li C.Y."/>
            <person name="Huang L."/>
            <person name="Wang Z.W."/>
            <person name="Zhao X."/>
            <person name="Zhong W.Y."/>
            <person name="Peng D.H."/>
            <person name="Ahmad S."/>
            <person name="Lan S."/>
            <person name="Zhang J.S."/>
            <person name="Tsai W.C."/>
            <person name="Van de Peer Y."/>
            <person name="Liu Z.J."/>
        </authorList>
    </citation>
    <scope>NUCLEOTIDE SEQUENCE</scope>
    <source>
        <strain evidence="8">CP</strain>
    </source>
</reference>
<dbReference type="GO" id="GO:0012505">
    <property type="term" value="C:endomembrane system"/>
    <property type="evidence" value="ECO:0007669"/>
    <property type="project" value="UniProtKB-SubCell"/>
</dbReference>
<evidence type="ECO:0000313" key="8">
    <source>
        <dbReference type="EMBL" id="KAK1316167.1"/>
    </source>
</evidence>